<accession>A0A1F5LHQ9</accession>
<dbReference type="OrthoDB" id="4312109at2759"/>
<feature type="compositionally biased region" description="Polar residues" evidence="1">
    <location>
        <begin position="276"/>
        <end position="291"/>
    </location>
</feature>
<dbReference type="RefSeq" id="XP_022488087.1">
    <property type="nucleotide sequence ID" value="XM_022631895.1"/>
</dbReference>
<dbReference type="SUPFAM" id="SSF48452">
    <property type="entry name" value="TPR-like"/>
    <property type="match status" value="1"/>
</dbReference>
<evidence type="ECO:0000313" key="2">
    <source>
        <dbReference type="EMBL" id="OGE52647.1"/>
    </source>
</evidence>
<name>A0A1F5LHQ9_PENAI</name>
<keyword evidence="3" id="KW-1185">Reference proteome</keyword>
<dbReference type="Gene3D" id="1.25.40.10">
    <property type="entry name" value="Tetratricopeptide repeat domain"/>
    <property type="match status" value="1"/>
</dbReference>
<dbReference type="InterPro" id="IPR011990">
    <property type="entry name" value="TPR-like_helical_dom_sf"/>
</dbReference>
<comment type="caution">
    <text evidence="2">The sequence shown here is derived from an EMBL/GenBank/DDBJ whole genome shotgun (WGS) entry which is preliminary data.</text>
</comment>
<gene>
    <name evidence="2" type="ORF">PENARI_c009G06477</name>
</gene>
<protein>
    <submittedName>
        <fullName evidence="2">Uncharacterized protein</fullName>
    </submittedName>
</protein>
<dbReference type="GeneID" id="34576629"/>
<sequence>MDSLIPNLTPENPADSRHKKVASLMVNMYEILTDPVFQHVSPFSTHEQSRFKPRVSKANDDKAKCFYHILNIDYPALPPNLARRFRDLGIKFLLRTAQVCIREKNPDEAEKHTKDAIEIAKSIPDDILVARCQFWLGRVEFFRENFKQAHTHFAAAQNSVMDDTCIEGEEVRLYMDITRHGISKEGRARRLEDYKRAFDAGVRYEPSSNNSVSLKSRKRKRPIRTWKSILEDPERGIELPVILSEPLRGKISPIYDGLRPQAPKSTDVHSRAEPTQGPTEKITQCTNSPSVSALAPTLTPALAPNPVPEKPSPTSSMESVVVNNVEVSKPYQFGTPVEPSQIKKFKFGCVHIGLSKRSRPMKIFPRQPGEIVMSERDWTSIEKRARTDIVTMDYLRREMEGLAMVVEEM</sequence>
<evidence type="ECO:0000256" key="1">
    <source>
        <dbReference type="SAM" id="MobiDB-lite"/>
    </source>
</evidence>
<organism evidence="2 3">
    <name type="scientific">Penicillium arizonense</name>
    <dbReference type="NCBI Taxonomy" id="1835702"/>
    <lineage>
        <taxon>Eukaryota</taxon>
        <taxon>Fungi</taxon>
        <taxon>Dikarya</taxon>
        <taxon>Ascomycota</taxon>
        <taxon>Pezizomycotina</taxon>
        <taxon>Eurotiomycetes</taxon>
        <taxon>Eurotiomycetidae</taxon>
        <taxon>Eurotiales</taxon>
        <taxon>Aspergillaceae</taxon>
        <taxon>Penicillium</taxon>
    </lineage>
</organism>
<dbReference type="AlphaFoldDB" id="A0A1F5LHQ9"/>
<evidence type="ECO:0000313" key="3">
    <source>
        <dbReference type="Proteomes" id="UP000177622"/>
    </source>
</evidence>
<reference evidence="2 3" key="1">
    <citation type="journal article" date="2016" name="Sci. Rep.">
        <title>Penicillium arizonense, a new, genome sequenced fungal species, reveals a high chemical diversity in secreted metabolites.</title>
        <authorList>
            <person name="Grijseels S."/>
            <person name="Nielsen J.C."/>
            <person name="Randelovic M."/>
            <person name="Nielsen J."/>
            <person name="Nielsen K.F."/>
            <person name="Workman M."/>
            <person name="Frisvad J.C."/>
        </authorList>
    </citation>
    <scope>NUCLEOTIDE SEQUENCE [LARGE SCALE GENOMIC DNA]</scope>
    <source>
        <strain evidence="2 3">CBS 141311</strain>
    </source>
</reference>
<proteinExistence type="predicted"/>
<dbReference type="EMBL" id="LXJU01000009">
    <property type="protein sequence ID" value="OGE52647.1"/>
    <property type="molecule type" value="Genomic_DNA"/>
</dbReference>
<feature type="region of interest" description="Disordered" evidence="1">
    <location>
        <begin position="257"/>
        <end position="293"/>
    </location>
</feature>
<dbReference type="Proteomes" id="UP000177622">
    <property type="component" value="Unassembled WGS sequence"/>
</dbReference>